<dbReference type="EC" id="4.2.1.96" evidence="3"/>
<dbReference type="EMBL" id="CP163435">
    <property type="protein sequence ID" value="XDQ23817.1"/>
    <property type="molecule type" value="Genomic_DNA"/>
</dbReference>
<evidence type="ECO:0000313" key="7">
    <source>
        <dbReference type="EMBL" id="XDQ23817.1"/>
    </source>
</evidence>
<dbReference type="GO" id="GO:0006729">
    <property type="term" value="P:tetrahydrobiopterin biosynthetic process"/>
    <property type="evidence" value="ECO:0007669"/>
    <property type="project" value="InterPro"/>
</dbReference>
<dbReference type="Pfam" id="PF18029">
    <property type="entry name" value="Glyoxalase_6"/>
    <property type="match status" value="1"/>
</dbReference>
<dbReference type="Gene3D" id="3.10.180.10">
    <property type="entry name" value="2,3-Dihydroxybiphenyl 1,2-Dioxygenase, domain 1"/>
    <property type="match status" value="1"/>
</dbReference>
<feature type="domain" description="Glyoxalase-like" evidence="6">
    <location>
        <begin position="114"/>
        <end position="220"/>
    </location>
</feature>
<protein>
    <recommendedName>
        <fullName evidence="4">Putative pterin-4-alpha-carbinolamine dehydratase</fullName>
        <ecNumber evidence="3">4.2.1.96</ecNumber>
    </recommendedName>
</protein>
<dbReference type="Pfam" id="PF01329">
    <property type="entry name" value="Pterin_4a"/>
    <property type="match status" value="1"/>
</dbReference>
<dbReference type="AlphaFoldDB" id="A0AB39NZX3"/>
<dbReference type="PANTHER" id="PTHR35908:SF1">
    <property type="entry name" value="CONSERVED PROTEIN"/>
    <property type="match status" value="1"/>
</dbReference>
<evidence type="ECO:0000259" key="6">
    <source>
        <dbReference type="Pfam" id="PF18029"/>
    </source>
</evidence>
<accession>A0AB39NZX3</accession>
<gene>
    <name evidence="7" type="ORF">AB5J56_03535</name>
</gene>
<dbReference type="InterPro" id="IPR029068">
    <property type="entry name" value="Glyas_Bleomycin-R_OHBP_Dase"/>
</dbReference>
<evidence type="ECO:0000256" key="3">
    <source>
        <dbReference type="ARBA" id="ARBA00013252"/>
    </source>
</evidence>
<evidence type="ECO:0000256" key="2">
    <source>
        <dbReference type="ARBA" id="ARBA00006472"/>
    </source>
</evidence>
<dbReference type="SUPFAM" id="SSF55248">
    <property type="entry name" value="PCD-like"/>
    <property type="match status" value="1"/>
</dbReference>
<dbReference type="RefSeq" id="WP_369229902.1">
    <property type="nucleotide sequence ID" value="NZ_CP163435.1"/>
</dbReference>
<reference evidence="7" key="1">
    <citation type="submission" date="2024-07" db="EMBL/GenBank/DDBJ databases">
        <authorList>
            <person name="Yu S.T."/>
        </authorList>
    </citation>
    <scope>NUCLEOTIDE SEQUENCE</scope>
    <source>
        <strain evidence="7">R21</strain>
    </source>
</reference>
<proteinExistence type="inferred from homology"/>
<dbReference type="PANTHER" id="PTHR35908">
    <property type="entry name" value="HYPOTHETICAL FUSION PROTEIN"/>
    <property type="match status" value="1"/>
</dbReference>
<dbReference type="Gene3D" id="3.30.1360.20">
    <property type="entry name" value="Transcriptional coactivator/pterin dehydratase"/>
    <property type="match status" value="1"/>
</dbReference>
<comment type="catalytic activity">
    <reaction evidence="1">
        <text>(4aS,6R)-4a-hydroxy-L-erythro-5,6,7,8-tetrahydrobiopterin = (6R)-L-erythro-6,7-dihydrobiopterin + H2O</text>
        <dbReference type="Rhea" id="RHEA:11920"/>
        <dbReference type="ChEBI" id="CHEBI:15377"/>
        <dbReference type="ChEBI" id="CHEBI:15642"/>
        <dbReference type="ChEBI" id="CHEBI:43120"/>
        <dbReference type="EC" id="4.2.1.96"/>
    </reaction>
</comment>
<evidence type="ECO:0000256" key="5">
    <source>
        <dbReference type="ARBA" id="ARBA00023239"/>
    </source>
</evidence>
<dbReference type="SUPFAM" id="SSF54593">
    <property type="entry name" value="Glyoxalase/Bleomycin resistance protein/Dihydroxybiphenyl dioxygenase"/>
    <property type="match status" value="1"/>
</dbReference>
<evidence type="ECO:0000256" key="4">
    <source>
        <dbReference type="ARBA" id="ARBA00021735"/>
    </source>
</evidence>
<evidence type="ECO:0000256" key="1">
    <source>
        <dbReference type="ARBA" id="ARBA00001554"/>
    </source>
</evidence>
<dbReference type="InterPro" id="IPR041581">
    <property type="entry name" value="Glyoxalase_6"/>
</dbReference>
<comment type="similarity">
    <text evidence="2">Belongs to the pterin-4-alpha-carbinolamine dehydratase family.</text>
</comment>
<dbReference type="InterPro" id="IPR036428">
    <property type="entry name" value="PCD_sf"/>
</dbReference>
<dbReference type="InterPro" id="IPR001533">
    <property type="entry name" value="Pterin_deHydtase"/>
</dbReference>
<name>A0AB39NZX3_9ACTN</name>
<dbReference type="GO" id="GO:0008124">
    <property type="term" value="F:4-alpha-hydroxytetrahydrobiopterin dehydratase activity"/>
    <property type="evidence" value="ECO:0007669"/>
    <property type="project" value="UniProtKB-EC"/>
</dbReference>
<sequence length="226" mass="23902">MKRLSTPDILGAIDAGLGDWRKLAQPLVARYRVADLVGGAAFVSAVAEAAVAAGQEPEIRLGSGFVDVALYTVDAETGGRWVTAADVRLARTITGLAHEHHLTAVPGEVAQLELALDTVSDTAVAPFWSALLTGGPSRKRGDAALDVLDPTNRVPAVWFQRTDAHETPRQRWHIDLWLAPEIADERIAAAVAAGGVVVDDSEAPAFTVLADPDGNRVCVCTALERD</sequence>
<keyword evidence="5" id="KW-0456">Lyase</keyword>
<organism evidence="7">
    <name type="scientific">Streptomyces sp. R21</name>
    <dbReference type="NCBI Taxonomy" id="3238627"/>
    <lineage>
        <taxon>Bacteria</taxon>
        <taxon>Bacillati</taxon>
        <taxon>Actinomycetota</taxon>
        <taxon>Actinomycetes</taxon>
        <taxon>Kitasatosporales</taxon>
        <taxon>Streptomycetaceae</taxon>
        <taxon>Streptomyces</taxon>
    </lineage>
</organism>